<reference evidence="2 3" key="1">
    <citation type="submission" date="2018-11" db="EMBL/GenBank/DDBJ databases">
        <authorList>
            <consortium name="Pathogen Informatics"/>
        </authorList>
    </citation>
    <scope>NUCLEOTIDE SEQUENCE [LARGE SCALE GENOMIC DNA]</scope>
</reference>
<evidence type="ECO:0000313" key="3">
    <source>
        <dbReference type="Proteomes" id="UP000271889"/>
    </source>
</evidence>
<keyword evidence="3" id="KW-1185">Reference proteome</keyword>
<evidence type="ECO:0000256" key="1">
    <source>
        <dbReference type="SAM" id="MobiDB-lite"/>
    </source>
</evidence>
<feature type="region of interest" description="Disordered" evidence="1">
    <location>
        <begin position="132"/>
        <end position="151"/>
    </location>
</feature>
<sequence>MIKLAKLELAHPMHTKRFTSIVTESLLHLANGFRYESPLLKRMCQKGTSPGHFDGSKFASSLTFFQNHKKERQANAAKTYPFHSEQGPAVHKVDVADGSATVVPPPAPGNYTETVQCSTYRLAVVDSSTDLRMGPPAWADDRQPPVWVDDR</sequence>
<organism evidence="2 3">
    <name type="scientific">Cylicostephanus goldi</name>
    <name type="common">Nematode worm</name>
    <dbReference type="NCBI Taxonomy" id="71465"/>
    <lineage>
        <taxon>Eukaryota</taxon>
        <taxon>Metazoa</taxon>
        <taxon>Ecdysozoa</taxon>
        <taxon>Nematoda</taxon>
        <taxon>Chromadorea</taxon>
        <taxon>Rhabditida</taxon>
        <taxon>Rhabditina</taxon>
        <taxon>Rhabditomorpha</taxon>
        <taxon>Strongyloidea</taxon>
        <taxon>Strongylidae</taxon>
        <taxon>Cylicostephanus</taxon>
    </lineage>
</organism>
<feature type="compositionally biased region" description="Basic and acidic residues" evidence="1">
    <location>
        <begin position="139"/>
        <end position="151"/>
    </location>
</feature>
<protein>
    <submittedName>
        <fullName evidence="2">Uncharacterized protein</fullName>
    </submittedName>
</protein>
<proteinExistence type="predicted"/>
<dbReference type="AlphaFoldDB" id="A0A3P7R091"/>
<accession>A0A3P7R091</accession>
<gene>
    <name evidence="2" type="ORF">CGOC_LOCUS13250</name>
</gene>
<name>A0A3P7R091_CYLGO</name>
<evidence type="ECO:0000313" key="2">
    <source>
        <dbReference type="EMBL" id="VDN36596.1"/>
    </source>
</evidence>
<dbReference type="EMBL" id="UYRV01129589">
    <property type="protein sequence ID" value="VDN36596.1"/>
    <property type="molecule type" value="Genomic_DNA"/>
</dbReference>
<dbReference type="Proteomes" id="UP000271889">
    <property type="component" value="Unassembled WGS sequence"/>
</dbReference>